<dbReference type="EMBL" id="SMOL01000781">
    <property type="protein sequence ID" value="KAB2596314.1"/>
    <property type="molecule type" value="Genomic_DNA"/>
</dbReference>
<dbReference type="OrthoDB" id="524799at2759"/>
<comment type="caution">
    <text evidence="9">The sequence shown here is derived from an EMBL/GenBank/DDBJ whole genome shotgun (WGS) entry which is preliminary data.</text>
</comment>
<keyword evidence="6" id="KW-0057">Aromatic amino acid biosynthesis</keyword>
<dbReference type="AlphaFoldDB" id="A0A5N5FCY1"/>
<keyword evidence="5" id="KW-0822">Tryptophan biosynthesis</keyword>
<evidence type="ECO:0000256" key="5">
    <source>
        <dbReference type="ARBA" id="ARBA00022822"/>
    </source>
</evidence>
<dbReference type="PANTHER" id="PTHR42894">
    <property type="entry name" value="N-(5'-PHOSPHORIBOSYL)ANTHRANILATE ISOMERASE"/>
    <property type="match status" value="1"/>
</dbReference>
<dbReference type="PANTHER" id="PTHR42894:SF1">
    <property type="entry name" value="N-(5'-PHOSPHORIBOSYL)ANTHRANILATE ISOMERASE"/>
    <property type="match status" value="1"/>
</dbReference>
<sequence>MAVLVVLDEELALDQNLSHTAHTNVFPNLGFTNPTPLKRFKALWYCLAILAPCATQFAFSKFCAIRLEVRFAPSQRFSVHFVGIGGINMLTGLTTGTHSQPEVVGICHTRQIPGLKHAPLCFSNAKLCSKKVITCRAIKAEDVTSKHEERKKNRPLVKMCGITSARDAALAAEAGADFIGMIIWPNSKRSVSLSVAKEISRVAREYGAQPVGVFVDDDAETISRAKDASDLEFVQLHGDGSRAAFPALVGGHRIIYVLHANEDGSLLNQISAEQCSLVDWILVDSAKGGSGKGFDWTQFKLPNVRSKHGWLLAGGIKPENAGEALSILKPQGIDVSSGICGACGIQKDQLRISSFMYAVHSVNY</sequence>
<dbReference type="HAMAP" id="MF_00135">
    <property type="entry name" value="PRAI"/>
    <property type="match status" value="1"/>
</dbReference>
<dbReference type="UniPathway" id="UPA00035">
    <property type="reaction ID" value="UER00042"/>
</dbReference>
<dbReference type="Proteomes" id="UP000327157">
    <property type="component" value="Chromosome 7"/>
</dbReference>
<evidence type="ECO:0000313" key="9">
    <source>
        <dbReference type="EMBL" id="KAB2596314.1"/>
    </source>
</evidence>
<evidence type="ECO:0000256" key="2">
    <source>
        <dbReference type="ARBA" id="ARBA00007571"/>
    </source>
</evidence>
<dbReference type="Pfam" id="PF00697">
    <property type="entry name" value="PRAI"/>
    <property type="match status" value="1"/>
</dbReference>
<gene>
    <name evidence="9" type="ORF">D8674_031764</name>
</gene>
<protein>
    <recommendedName>
        <fullName evidence="3">phosphoribosylanthranilate isomerase</fullName>
        <ecNumber evidence="3">5.3.1.24</ecNumber>
    </recommendedName>
</protein>
<dbReference type="GO" id="GO:0004640">
    <property type="term" value="F:phosphoribosylanthranilate isomerase activity"/>
    <property type="evidence" value="ECO:0007669"/>
    <property type="project" value="UniProtKB-EC"/>
</dbReference>
<evidence type="ECO:0000256" key="3">
    <source>
        <dbReference type="ARBA" id="ARBA00012572"/>
    </source>
</evidence>
<dbReference type="InterPro" id="IPR044643">
    <property type="entry name" value="TrpF_fam"/>
</dbReference>
<evidence type="ECO:0000256" key="1">
    <source>
        <dbReference type="ARBA" id="ARBA00004664"/>
    </source>
</evidence>
<comment type="similarity">
    <text evidence="2">Belongs to the TrpF family.</text>
</comment>
<dbReference type="EC" id="5.3.1.24" evidence="3"/>
<reference evidence="9 10" key="1">
    <citation type="submission" date="2019-09" db="EMBL/GenBank/DDBJ databases">
        <authorList>
            <person name="Ou C."/>
        </authorList>
    </citation>
    <scope>NUCLEOTIDE SEQUENCE [LARGE SCALE GENOMIC DNA]</scope>
    <source>
        <strain evidence="9">S2</strain>
        <tissue evidence="9">Leaf</tissue>
    </source>
</reference>
<reference evidence="9 10" key="3">
    <citation type="submission" date="2019-11" db="EMBL/GenBank/DDBJ databases">
        <title>A de novo genome assembly of a pear dwarfing rootstock.</title>
        <authorList>
            <person name="Wang F."/>
            <person name="Wang J."/>
            <person name="Li S."/>
            <person name="Zhang Y."/>
            <person name="Fang M."/>
            <person name="Ma L."/>
            <person name="Zhao Y."/>
            <person name="Jiang S."/>
        </authorList>
    </citation>
    <scope>NUCLEOTIDE SEQUENCE [LARGE SCALE GENOMIC DNA]</scope>
    <source>
        <strain evidence="9">S2</strain>
        <tissue evidence="9">Leaf</tissue>
    </source>
</reference>
<evidence type="ECO:0000259" key="8">
    <source>
        <dbReference type="Pfam" id="PF00697"/>
    </source>
</evidence>
<dbReference type="InterPro" id="IPR001240">
    <property type="entry name" value="PRAI_dom"/>
</dbReference>
<evidence type="ECO:0000256" key="4">
    <source>
        <dbReference type="ARBA" id="ARBA00022605"/>
    </source>
</evidence>
<evidence type="ECO:0000256" key="7">
    <source>
        <dbReference type="ARBA" id="ARBA00023235"/>
    </source>
</evidence>
<comment type="pathway">
    <text evidence="1">Amino-acid biosynthesis; L-tryptophan biosynthesis; L-tryptophan from chorismate: step 3/5.</text>
</comment>
<keyword evidence="4" id="KW-0028">Amino-acid biosynthesis</keyword>
<accession>A0A5N5FCY1</accession>
<keyword evidence="7 9" id="KW-0413">Isomerase</keyword>
<proteinExistence type="inferred from homology"/>
<evidence type="ECO:0000313" key="10">
    <source>
        <dbReference type="Proteomes" id="UP000327157"/>
    </source>
</evidence>
<dbReference type="InterPro" id="IPR011060">
    <property type="entry name" value="RibuloseP-bd_barrel"/>
</dbReference>
<dbReference type="FunFam" id="3.20.20.70:FF:000075">
    <property type="entry name" value="Tryptophan biosynthesis protein TRP1"/>
    <property type="match status" value="1"/>
</dbReference>
<reference evidence="10" key="2">
    <citation type="submission" date="2019-10" db="EMBL/GenBank/DDBJ databases">
        <title>A de novo genome assembly of a pear dwarfing rootstock.</title>
        <authorList>
            <person name="Wang F."/>
            <person name="Wang J."/>
            <person name="Li S."/>
            <person name="Zhang Y."/>
            <person name="Fang M."/>
            <person name="Ma L."/>
            <person name="Zhao Y."/>
            <person name="Jiang S."/>
        </authorList>
    </citation>
    <scope>NUCLEOTIDE SEQUENCE [LARGE SCALE GENOMIC DNA]</scope>
</reference>
<dbReference type="SUPFAM" id="SSF51366">
    <property type="entry name" value="Ribulose-phoshate binding barrel"/>
    <property type="match status" value="1"/>
</dbReference>
<evidence type="ECO:0000256" key="6">
    <source>
        <dbReference type="ARBA" id="ARBA00023141"/>
    </source>
</evidence>
<dbReference type="Gene3D" id="3.20.20.70">
    <property type="entry name" value="Aldolase class I"/>
    <property type="match status" value="1"/>
</dbReference>
<dbReference type="InterPro" id="IPR013785">
    <property type="entry name" value="Aldolase_TIM"/>
</dbReference>
<dbReference type="GO" id="GO:0000162">
    <property type="term" value="P:L-tryptophan biosynthetic process"/>
    <property type="evidence" value="ECO:0007669"/>
    <property type="project" value="UniProtKB-UniPathway"/>
</dbReference>
<dbReference type="CDD" id="cd00405">
    <property type="entry name" value="PRAI"/>
    <property type="match status" value="1"/>
</dbReference>
<feature type="domain" description="N-(5'phosphoribosyl) anthranilate isomerase (PRAI)" evidence="8">
    <location>
        <begin position="157"/>
        <end position="356"/>
    </location>
</feature>
<organism evidence="9 10">
    <name type="scientific">Pyrus ussuriensis x Pyrus communis</name>
    <dbReference type="NCBI Taxonomy" id="2448454"/>
    <lineage>
        <taxon>Eukaryota</taxon>
        <taxon>Viridiplantae</taxon>
        <taxon>Streptophyta</taxon>
        <taxon>Embryophyta</taxon>
        <taxon>Tracheophyta</taxon>
        <taxon>Spermatophyta</taxon>
        <taxon>Magnoliopsida</taxon>
        <taxon>eudicotyledons</taxon>
        <taxon>Gunneridae</taxon>
        <taxon>Pentapetalae</taxon>
        <taxon>rosids</taxon>
        <taxon>fabids</taxon>
        <taxon>Rosales</taxon>
        <taxon>Rosaceae</taxon>
        <taxon>Amygdaloideae</taxon>
        <taxon>Maleae</taxon>
        <taxon>Pyrus</taxon>
    </lineage>
</organism>
<name>A0A5N5FCY1_9ROSA</name>
<keyword evidence="10" id="KW-1185">Reference proteome</keyword>